<name>E8U6I5_DEIML</name>
<dbReference type="eggNOG" id="COG0454">
    <property type="taxonomic scope" value="Bacteria"/>
</dbReference>
<proteinExistence type="predicted"/>
<dbReference type="InterPro" id="IPR000182">
    <property type="entry name" value="GNAT_dom"/>
</dbReference>
<dbReference type="HOGENOM" id="CLU_1425873_0_0_0"/>
<dbReference type="PROSITE" id="PS51186">
    <property type="entry name" value="GNAT"/>
    <property type="match status" value="1"/>
</dbReference>
<dbReference type="EMBL" id="CP002454">
    <property type="protein sequence ID" value="ADV66674.1"/>
    <property type="molecule type" value="Genomic_DNA"/>
</dbReference>
<evidence type="ECO:0000256" key="1">
    <source>
        <dbReference type="SAM" id="MobiDB-lite"/>
    </source>
</evidence>
<dbReference type="Pfam" id="PF00583">
    <property type="entry name" value="Acetyltransf_1"/>
    <property type="match status" value="1"/>
</dbReference>
<protein>
    <recommendedName>
        <fullName evidence="2">N-acetyltransferase domain-containing protein</fullName>
    </recommendedName>
</protein>
<dbReference type="STRING" id="709986.Deima_1021"/>
<dbReference type="Gene3D" id="3.40.630.30">
    <property type="match status" value="1"/>
</dbReference>
<evidence type="ECO:0000313" key="3">
    <source>
        <dbReference type="EMBL" id="ADV66674.1"/>
    </source>
</evidence>
<dbReference type="KEGG" id="dmr:Deima_1021"/>
<dbReference type="GO" id="GO:0016747">
    <property type="term" value="F:acyltransferase activity, transferring groups other than amino-acyl groups"/>
    <property type="evidence" value="ECO:0007669"/>
    <property type="project" value="InterPro"/>
</dbReference>
<evidence type="ECO:0000259" key="2">
    <source>
        <dbReference type="PROSITE" id="PS51186"/>
    </source>
</evidence>
<organism evidence="3 4">
    <name type="scientific">Deinococcus maricopensis (strain DSM 21211 / LMG 22137 / NRRL B-23946 / LB-34)</name>
    <dbReference type="NCBI Taxonomy" id="709986"/>
    <lineage>
        <taxon>Bacteria</taxon>
        <taxon>Thermotogati</taxon>
        <taxon>Deinococcota</taxon>
        <taxon>Deinococci</taxon>
        <taxon>Deinococcales</taxon>
        <taxon>Deinococcaceae</taxon>
        <taxon>Deinococcus</taxon>
    </lineage>
</organism>
<reference evidence="3 4" key="1">
    <citation type="journal article" date="2011" name="Stand. Genomic Sci.">
        <title>Complete genome sequence of Deinococcus maricopensis type strain (LB-34).</title>
        <authorList>
            <person name="Pukall R."/>
            <person name="Zeytun A."/>
            <person name="Lucas S."/>
            <person name="Lapidus A."/>
            <person name="Hammon N."/>
            <person name="Deshpande S."/>
            <person name="Nolan M."/>
            <person name="Cheng J.F."/>
            <person name="Pitluck S."/>
            <person name="Liolios K."/>
            <person name="Pagani I."/>
            <person name="Mikhailova N."/>
            <person name="Ivanova N."/>
            <person name="Mavromatis K."/>
            <person name="Pati A."/>
            <person name="Tapia R."/>
            <person name="Han C."/>
            <person name="Goodwin L."/>
            <person name="Chen A."/>
            <person name="Palaniappan K."/>
            <person name="Land M."/>
            <person name="Hauser L."/>
            <person name="Chang Y.J."/>
            <person name="Jeffries C.D."/>
            <person name="Brambilla E.M."/>
            <person name="Rohde M."/>
            <person name="Goker M."/>
            <person name="Detter J.C."/>
            <person name="Woyke T."/>
            <person name="Bristow J."/>
            <person name="Eisen J.A."/>
            <person name="Markowitz V."/>
            <person name="Hugenholtz P."/>
            <person name="Kyrpides N.C."/>
            <person name="Klenk H.P."/>
        </authorList>
    </citation>
    <scope>NUCLEOTIDE SEQUENCE [LARGE SCALE GENOMIC DNA]</scope>
    <source>
        <strain evidence="4">DSM 21211 / LMG 22137 / NRRL B-23946 / LB-34</strain>
    </source>
</reference>
<dbReference type="InterPro" id="IPR016181">
    <property type="entry name" value="Acyl_CoA_acyltransferase"/>
</dbReference>
<keyword evidence="4" id="KW-1185">Reference proteome</keyword>
<dbReference type="RefSeq" id="WP_013556179.1">
    <property type="nucleotide sequence ID" value="NC_014958.1"/>
</dbReference>
<dbReference type="Proteomes" id="UP000008635">
    <property type="component" value="Chromosome"/>
</dbReference>
<feature type="domain" description="N-acetyltransferase" evidence="2">
    <location>
        <begin position="13"/>
        <end position="156"/>
    </location>
</feature>
<evidence type="ECO:0000313" key="4">
    <source>
        <dbReference type="Proteomes" id="UP000008635"/>
    </source>
</evidence>
<dbReference type="SUPFAM" id="SSF55729">
    <property type="entry name" value="Acyl-CoA N-acyltransferases (Nat)"/>
    <property type="match status" value="1"/>
</dbReference>
<dbReference type="OrthoDB" id="9342569at2"/>
<accession>E8U6I5</accession>
<reference evidence="4" key="2">
    <citation type="submission" date="2011-01" db="EMBL/GenBank/DDBJ databases">
        <title>The complete genome of Deinococcus maricopensis DSM 21211.</title>
        <authorList>
            <consortium name="US DOE Joint Genome Institute (JGI-PGF)"/>
            <person name="Lucas S."/>
            <person name="Copeland A."/>
            <person name="Lapidus A."/>
            <person name="Goodwin L."/>
            <person name="Pitluck S."/>
            <person name="Kyrpides N."/>
            <person name="Mavromatis K."/>
            <person name="Pagani I."/>
            <person name="Ivanova N."/>
            <person name="Ovchinnikova G."/>
            <person name="Zeytun A."/>
            <person name="Detter J.C."/>
            <person name="Han C."/>
            <person name="Land M."/>
            <person name="Hauser L."/>
            <person name="Markowitz V."/>
            <person name="Cheng J.-F."/>
            <person name="Hugenholtz P."/>
            <person name="Woyke T."/>
            <person name="Wu D."/>
            <person name="Pukall R."/>
            <person name="Gehrich-Schroeter G."/>
            <person name="Brambilla E."/>
            <person name="Klenk H.-P."/>
            <person name="Eisen J.A."/>
        </authorList>
    </citation>
    <scope>NUCLEOTIDE SEQUENCE [LARGE SCALE GENOMIC DNA]</scope>
    <source>
        <strain evidence="4">DSM 21211 / LMG 22137 / NRRL B-23946 / LB-34</strain>
    </source>
</reference>
<gene>
    <name evidence="3" type="ordered locus">Deima_1021</name>
</gene>
<dbReference type="CDD" id="cd04301">
    <property type="entry name" value="NAT_SF"/>
    <property type="match status" value="1"/>
</dbReference>
<feature type="region of interest" description="Disordered" evidence="1">
    <location>
        <begin position="169"/>
        <end position="190"/>
    </location>
</feature>
<sequence>MTTAGAVDLGGGYTLRPAPLEAYLAVYARHEQDVFQTWSYQWDASVPTLPVPTLTWLVEHEGDVVGWHYARAWDGRTVYMVNTGLLPAHRGRGVYTRMLPPLLDAFRAGGYTLVRSHHHATNNAILIPKLRAGFVIQGLEMDHHGLMAVLMYSFDDAYRAAMSVRAGHARPSGEAARRLGLHPTPQEDTP</sequence>
<dbReference type="AlphaFoldDB" id="E8U6I5"/>